<feature type="transmembrane region" description="Helical" evidence="1">
    <location>
        <begin position="157"/>
        <end position="173"/>
    </location>
</feature>
<keyword evidence="1" id="KW-0812">Transmembrane</keyword>
<dbReference type="WormBase" id="C09G12.2">
    <property type="protein sequence ID" value="CE16836"/>
    <property type="gene ID" value="WBGene00015652"/>
    <property type="gene designation" value="srz-79"/>
</dbReference>
<keyword evidence="3" id="KW-1185">Reference proteome</keyword>
<dbReference type="PIR" id="D88650">
    <property type="entry name" value="D88650"/>
</dbReference>
<feature type="transmembrane region" description="Helical" evidence="1">
    <location>
        <begin position="229"/>
        <end position="249"/>
    </location>
</feature>
<dbReference type="PANTHER" id="PTHR31720">
    <property type="entry name" value="SERPENTINE RECEPTOR, CLASS Z-RELATED"/>
    <property type="match status" value="1"/>
</dbReference>
<feature type="transmembrane region" description="Helical" evidence="1">
    <location>
        <begin position="95"/>
        <end position="113"/>
    </location>
</feature>
<feature type="transmembrane region" description="Helical" evidence="1">
    <location>
        <begin position="21"/>
        <end position="45"/>
    </location>
</feature>
<dbReference type="InParanoid" id="O44460"/>
<dbReference type="CTD" id="182468"/>
<feature type="transmembrane region" description="Helical" evidence="1">
    <location>
        <begin position="185"/>
        <end position="208"/>
    </location>
</feature>
<keyword evidence="2" id="KW-0675">Receptor</keyword>
<dbReference type="UCSC" id="C09G12.2">
    <property type="organism name" value="c. elegans"/>
</dbReference>
<dbReference type="AGR" id="WB:WBGene00015652"/>
<evidence type="ECO:0000313" key="3">
    <source>
        <dbReference type="Proteomes" id="UP000001940"/>
    </source>
</evidence>
<sequence>MNFSKQFNDPEFIENVTKIATNGLVAIFYISTLLYLVIFPFYVYVFKLNRRRDRKTLLFPTVSHFYGMVKITYCMFGILIFCNIMILCNNPGRRFFFGFFVIVVAMCIVFTLYLCTAAFHFITFLLAAQRFLIFFFPNTEKHVAVFQKFLFKHIWKVYLVIFVKEVTLFIIFNHNTSDSRRTTNFGVYILTIFSLSYALLFLSTVFYIPIMISAWKVYPAQKCAVQKYIYWQTLTVFIFKSTAIVIFIYQSTFGAYSTVHYTSGILATDVVTTPLIVQISYLGSNRWTSKSSVPLKWKKFFRVLFDMNKSSVVKPQNVY</sequence>
<dbReference type="PhylomeDB" id="O44460"/>
<name>O44460_CAEEL</name>
<dbReference type="HOGENOM" id="CLU_056063_2_1_1"/>
<feature type="transmembrane region" description="Helical" evidence="1">
    <location>
        <begin position="65"/>
        <end position="88"/>
    </location>
</feature>
<dbReference type="PaxDb" id="6239-C09G12.2"/>
<dbReference type="PANTHER" id="PTHR31720:SF3">
    <property type="entry name" value="SERPENTINE RECEPTOR, CLASS Z-RELATED"/>
    <property type="match status" value="1"/>
</dbReference>
<reference key="2">
    <citation type="submission" date="2016-02" db="EMBL/GenBank/DDBJ databases">
        <authorList>
            <consortium name="WormBase Consortium"/>
            <person name="WormBase"/>
        </authorList>
    </citation>
    <scope>NUCLEOTIDE SEQUENCE</scope>
    <source>
        <strain>Bristol N2</strain>
    </source>
</reference>
<organism evidence="2 3">
    <name type="scientific">Caenorhabditis elegans</name>
    <dbReference type="NCBI Taxonomy" id="6239"/>
    <lineage>
        <taxon>Eukaryota</taxon>
        <taxon>Metazoa</taxon>
        <taxon>Ecdysozoa</taxon>
        <taxon>Nematoda</taxon>
        <taxon>Chromadorea</taxon>
        <taxon>Rhabditida</taxon>
        <taxon>Rhabditina</taxon>
        <taxon>Rhabditomorpha</taxon>
        <taxon>Rhabditoidea</taxon>
        <taxon>Rhabditidae</taxon>
        <taxon>Peloderinae</taxon>
        <taxon>Caenorhabditis</taxon>
    </lineage>
</organism>
<keyword evidence="1" id="KW-1133">Transmembrane helix</keyword>
<evidence type="ECO:0000313" key="4">
    <source>
        <dbReference type="WormBase" id="C09G12.2"/>
    </source>
</evidence>
<reference evidence="2 3" key="1">
    <citation type="journal article" date="1998" name="Science">
        <title>Genome sequence of the nematode C. elegans: a platform for investigating biology.</title>
        <authorList>
            <consortium name="The C. elegans sequencing consortium"/>
            <person name="Sulson J.E."/>
            <person name="Waterston R."/>
        </authorList>
    </citation>
    <scope>NUCLEOTIDE SEQUENCE [LARGE SCALE GENOMIC DNA]</scope>
    <source>
        <strain evidence="2 3">Bristol N2</strain>
    </source>
</reference>
<dbReference type="AlphaFoldDB" id="O44460"/>
<dbReference type="RefSeq" id="NP_500359.1">
    <property type="nucleotide sequence ID" value="NM_067958.4"/>
</dbReference>
<dbReference type="EMBL" id="BX284604">
    <property type="protein sequence ID" value="CCD64020.1"/>
    <property type="molecule type" value="Genomic_DNA"/>
</dbReference>
<dbReference type="Pfam" id="PF10325">
    <property type="entry name" value="7TM_GPCR_Srz"/>
    <property type="match status" value="1"/>
</dbReference>
<accession>O44460</accession>
<proteinExistence type="predicted"/>
<evidence type="ECO:0000256" key="1">
    <source>
        <dbReference type="SAM" id="Phobius"/>
    </source>
</evidence>
<dbReference type="Proteomes" id="UP000001940">
    <property type="component" value="Chromosome IV"/>
</dbReference>
<keyword evidence="1" id="KW-0472">Membrane</keyword>
<protein>
    <submittedName>
        <fullName evidence="2">Serpentine Receptor, class Z</fullName>
    </submittedName>
</protein>
<feature type="transmembrane region" description="Helical" evidence="1">
    <location>
        <begin position="261"/>
        <end position="282"/>
    </location>
</feature>
<dbReference type="KEGG" id="cel:CELE_C09G12.2"/>
<dbReference type="Bgee" id="WBGene00015652">
    <property type="expression patterns" value="Expressed in adult organism"/>
</dbReference>
<dbReference type="InterPro" id="IPR018817">
    <property type="entry name" value="7TM_GPCR_serpentine_rcpt_Srz"/>
</dbReference>
<gene>
    <name evidence="2 4" type="primary">srz-79</name>
    <name evidence="4" type="ORF">C09G12.2</name>
    <name evidence="2" type="ORF">CELE_C09G12.2</name>
</gene>
<dbReference type="GeneID" id="182468"/>
<evidence type="ECO:0000313" key="2">
    <source>
        <dbReference type="EMBL" id="CCD64020.1"/>
    </source>
</evidence>